<evidence type="ECO:0000256" key="1">
    <source>
        <dbReference type="ARBA" id="ARBA00004173"/>
    </source>
</evidence>
<keyword evidence="3" id="KW-0809">Transit peptide</keyword>
<dbReference type="AlphaFoldDB" id="A0A9W3AMI5"/>
<dbReference type="CDD" id="cd19874">
    <property type="entry name" value="DSRM_MRPL44"/>
    <property type="match status" value="1"/>
</dbReference>
<reference evidence="11" key="1">
    <citation type="submission" date="2025-08" db="UniProtKB">
        <authorList>
            <consortium name="RefSeq"/>
        </authorList>
    </citation>
    <scope>IDENTIFICATION</scope>
</reference>
<dbReference type="SUPFAM" id="SSF69065">
    <property type="entry name" value="RNase III domain-like"/>
    <property type="match status" value="1"/>
</dbReference>
<dbReference type="Proteomes" id="UP001165740">
    <property type="component" value="Chromosome 6"/>
</dbReference>
<name>A0A9W3AMI5_BIOGL</name>
<dbReference type="OrthoDB" id="444135at2759"/>
<dbReference type="PROSITE" id="PS50142">
    <property type="entry name" value="RNASE_3_2"/>
    <property type="match status" value="1"/>
</dbReference>
<keyword evidence="5" id="KW-0496">Mitochondrion</keyword>
<keyword evidence="10" id="KW-1185">Reference proteome</keyword>
<dbReference type="GO" id="GO:0005762">
    <property type="term" value="C:mitochondrial large ribosomal subunit"/>
    <property type="evidence" value="ECO:0007669"/>
    <property type="project" value="TreeGrafter"/>
</dbReference>
<sequence>MSASIVRSCAFAQQMTLMTLRTCATSVYHVSKRNYDQYRMKYLREMYKRRLEVGPEKERRRSEWINWNYDSEIFAFGKRLGEEFNETTIKQAFIHSSYVEKERAKRAELGLNLKDLTFDLEDNSELAEKGADLISNYVKVYLRNMYPYFFEEGICAIHNYLVSESMLSHIAKHIGCGDLILSEDFPVLPSTLSQTFKAVVGAVLKDRGQEKAETFVRDFVLPQLISKDINELWEVVNPMGLLTAVLALIGKGPPEPRLLWKSGANTIMALYWVGIYSDKQLVAKSPGETVTIAEEMAAREALKKLMKTEDSRSPLILGRMADNLKLDYKKVNMSAAEVLKNYYSQLKKQNTASA</sequence>
<dbReference type="Gene3D" id="1.10.1520.10">
    <property type="entry name" value="Ribonuclease III domain"/>
    <property type="match status" value="1"/>
</dbReference>
<dbReference type="PANTHER" id="PTHR11207">
    <property type="entry name" value="RIBONUCLEASE III"/>
    <property type="match status" value="1"/>
</dbReference>
<dbReference type="InterPro" id="IPR000999">
    <property type="entry name" value="RNase_III_dom"/>
</dbReference>
<evidence type="ECO:0000256" key="6">
    <source>
        <dbReference type="ARBA" id="ARBA00023274"/>
    </source>
</evidence>
<dbReference type="FunFam" id="3.30.160.20:FF:000037">
    <property type="entry name" value="39S ribosomal protein L44, mitochondrial"/>
    <property type="match status" value="1"/>
</dbReference>
<dbReference type="InterPro" id="IPR044444">
    <property type="entry name" value="Ribosomal_mL44_DSRM_metazoa"/>
</dbReference>
<dbReference type="GO" id="GO:0006396">
    <property type="term" value="P:RNA processing"/>
    <property type="evidence" value="ECO:0007669"/>
    <property type="project" value="InterPro"/>
</dbReference>
<dbReference type="InterPro" id="IPR036389">
    <property type="entry name" value="RNase_III_sf"/>
</dbReference>
<comment type="similarity">
    <text evidence="7">Belongs to the ribonuclease III family. Mitochondrion-specific ribosomal protein mL44 subfamily.</text>
</comment>
<dbReference type="Pfam" id="PF22892">
    <property type="entry name" value="DSRM_MRPL44"/>
    <property type="match status" value="1"/>
</dbReference>
<feature type="domain" description="RNase III" evidence="9">
    <location>
        <begin position="73"/>
        <end position="208"/>
    </location>
</feature>
<dbReference type="GO" id="GO:0004525">
    <property type="term" value="F:ribonuclease III activity"/>
    <property type="evidence" value="ECO:0007669"/>
    <property type="project" value="InterPro"/>
</dbReference>
<evidence type="ECO:0000256" key="7">
    <source>
        <dbReference type="ARBA" id="ARBA00024034"/>
    </source>
</evidence>
<evidence type="ECO:0000256" key="5">
    <source>
        <dbReference type="ARBA" id="ARBA00023128"/>
    </source>
</evidence>
<evidence type="ECO:0000256" key="2">
    <source>
        <dbReference type="ARBA" id="ARBA00022884"/>
    </source>
</evidence>
<dbReference type="PANTHER" id="PTHR11207:SF5">
    <property type="entry name" value="LARGE RIBOSOMAL SUBUNIT PROTEIN ML44"/>
    <property type="match status" value="1"/>
</dbReference>
<evidence type="ECO:0000259" key="9">
    <source>
        <dbReference type="PROSITE" id="PS50142"/>
    </source>
</evidence>
<dbReference type="GO" id="GO:0070877">
    <property type="term" value="C:microprocessor complex"/>
    <property type="evidence" value="ECO:0007669"/>
    <property type="project" value="TreeGrafter"/>
</dbReference>
<dbReference type="GO" id="GO:0070125">
    <property type="term" value="P:mitochondrial translational elongation"/>
    <property type="evidence" value="ECO:0007669"/>
    <property type="project" value="TreeGrafter"/>
</dbReference>
<gene>
    <name evidence="11" type="primary">LOC106068572</name>
</gene>
<evidence type="ECO:0000313" key="10">
    <source>
        <dbReference type="Proteomes" id="UP001165740"/>
    </source>
</evidence>
<evidence type="ECO:0000256" key="4">
    <source>
        <dbReference type="ARBA" id="ARBA00022980"/>
    </source>
</evidence>
<keyword evidence="6" id="KW-0687">Ribonucleoprotein</keyword>
<dbReference type="SMART" id="SM00535">
    <property type="entry name" value="RIBOc"/>
    <property type="match status" value="1"/>
</dbReference>
<proteinExistence type="inferred from homology"/>
<protein>
    <recommendedName>
        <fullName evidence="8">Large ribosomal subunit protein mL44</fullName>
    </recommendedName>
</protein>
<dbReference type="GO" id="GO:0003725">
    <property type="term" value="F:double-stranded RNA binding"/>
    <property type="evidence" value="ECO:0007669"/>
    <property type="project" value="InterPro"/>
</dbReference>
<dbReference type="OMA" id="RHIKRWV"/>
<dbReference type="GeneID" id="106068572"/>
<keyword evidence="4 11" id="KW-0689">Ribosomal protein</keyword>
<dbReference type="Pfam" id="PF22935">
    <property type="entry name" value="RM44_endonuclase"/>
    <property type="match status" value="1"/>
</dbReference>
<dbReference type="CDD" id="cd00593">
    <property type="entry name" value="RIBOc"/>
    <property type="match status" value="1"/>
</dbReference>
<evidence type="ECO:0000256" key="8">
    <source>
        <dbReference type="ARBA" id="ARBA00035187"/>
    </source>
</evidence>
<dbReference type="InterPro" id="IPR055189">
    <property type="entry name" value="RM44_endonuclase"/>
</dbReference>
<organism evidence="10 11">
    <name type="scientific">Biomphalaria glabrata</name>
    <name type="common">Bloodfluke planorb</name>
    <name type="synonym">Freshwater snail</name>
    <dbReference type="NCBI Taxonomy" id="6526"/>
    <lineage>
        <taxon>Eukaryota</taxon>
        <taxon>Metazoa</taxon>
        <taxon>Spiralia</taxon>
        <taxon>Lophotrochozoa</taxon>
        <taxon>Mollusca</taxon>
        <taxon>Gastropoda</taxon>
        <taxon>Heterobranchia</taxon>
        <taxon>Euthyneura</taxon>
        <taxon>Panpulmonata</taxon>
        <taxon>Hygrophila</taxon>
        <taxon>Lymnaeoidea</taxon>
        <taxon>Planorbidae</taxon>
        <taxon>Biomphalaria</taxon>
    </lineage>
</organism>
<evidence type="ECO:0000256" key="3">
    <source>
        <dbReference type="ARBA" id="ARBA00022946"/>
    </source>
</evidence>
<comment type="subcellular location">
    <subcellularLocation>
        <location evidence="1">Mitochondrion</location>
    </subcellularLocation>
</comment>
<dbReference type="Gene3D" id="3.30.160.20">
    <property type="match status" value="1"/>
</dbReference>
<accession>A0A9W3AMI5</accession>
<dbReference type="RefSeq" id="XP_055888517.1">
    <property type="nucleotide sequence ID" value="XM_056032542.1"/>
</dbReference>
<keyword evidence="2" id="KW-0694">RNA-binding</keyword>
<evidence type="ECO:0000313" key="11">
    <source>
        <dbReference type="RefSeq" id="XP_055888517.1"/>
    </source>
</evidence>